<reference evidence="1 2" key="1">
    <citation type="journal article" date="2020" name="Microb. Genom.">
        <title>Genetic diversity of clinical and environmental Mucorales isolates obtained from an investigation of mucormycosis cases among solid organ transplant recipients.</title>
        <authorList>
            <person name="Nguyen M.H."/>
            <person name="Kaul D."/>
            <person name="Muto C."/>
            <person name="Cheng S.J."/>
            <person name="Richter R.A."/>
            <person name="Bruno V.M."/>
            <person name="Liu G."/>
            <person name="Beyhan S."/>
            <person name="Sundermann A.J."/>
            <person name="Mounaud S."/>
            <person name="Pasculle A.W."/>
            <person name="Nierman W.C."/>
            <person name="Driscoll E."/>
            <person name="Cumbie R."/>
            <person name="Clancy C.J."/>
            <person name="Dupont C.L."/>
        </authorList>
    </citation>
    <scope>NUCLEOTIDE SEQUENCE [LARGE SCALE GENOMIC DNA]</scope>
    <source>
        <strain evidence="1 2">GL24</strain>
    </source>
</reference>
<dbReference type="EMBL" id="JAANIU010009998">
    <property type="protein sequence ID" value="KAG1532312.1"/>
    <property type="molecule type" value="Genomic_DNA"/>
</dbReference>
<evidence type="ECO:0000313" key="1">
    <source>
        <dbReference type="EMBL" id="KAG1532312.1"/>
    </source>
</evidence>
<dbReference type="AlphaFoldDB" id="A0A9P6XTQ0"/>
<comment type="caution">
    <text evidence="1">The sequence shown here is derived from an EMBL/GenBank/DDBJ whole genome shotgun (WGS) entry which is preliminary data.</text>
</comment>
<protein>
    <submittedName>
        <fullName evidence="1">Uncharacterized protein</fullName>
    </submittedName>
</protein>
<name>A0A9P6XTQ0_9FUNG</name>
<evidence type="ECO:0000313" key="2">
    <source>
        <dbReference type="Proteomes" id="UP000740926"/>
    </source>
</evidence>
<gene>
    <name evidence="1" type="ORF">G6F50_016261</name>
</gene>
<organism evidence="1 2">
    <name type="scientific">Rhizopus delemar</name>
    <dbReference type="NCBI Taxonomy" id="936053"/>
    <lineage>
        <taxon>Eukaryota</taxon>
        <taxon>Fungi</taxon>
        <taxon>Fungi incertae sedis</taxon>
        <taxon>Mucoromycota</taxon>
        <taxon>Mucoromycotina</taxon>
        <taxon>Mucoromycetes</taxon>
        <taxon>Mucorales</taxon>
        <taxon>Mucorineae</taxon>
        <taxon>Rhizopodaceae</taxon>
        <taxon>Rhizopus</taxon>
    </lineage>
</organism>
<sequence length="126" mass="13990">MGGGVCRQQAHERVLRQIRRAMRIAQLQPQPAVQPGMMVAVQRRDAGTNTGPRPVFVPMPAGTGGSLSLGGRLLQRRRRVVQHAARVRVRVRAASPRLLQHGVRQGPQVIAQALHPAHQRRHRPRV</sequence>
<keyword evidence="2" id="KW-1185">Reference proteome</keyword>
<accession>A0A9P6XTQ0</accession>
<proteinExistence type="predicted"/>
<dbReference type="Proteomes" id="UP000740926">
    <property type="component" value="Unassembled WGS sequence"/>
</dbReference>